<proteinExistence type="predicted"/>
<evidence type="ECO:0000313" key="9">
    <source>
        <dbReference type="Proteomes" id="UP000770015"/>
    </source>
</evidence>
<dbReference type="PROSITE" id="PS50048">
    <property type="entry name" value="ZN2_CY6_FUNGAL_2"/>
    <property type="match status" value="1"/>
</dbReference>
<dbReference type="InterPro" id="IPR050815">
    <property type="entry name" value="TF_fung"/>
</dbReference>
<keyword evidence="9" id="KW-1185">Reference proteome</keyword>
<evidence type="ECO:0000256" key="6">
    <source>
        <dbReference type="SAM" id="MobiDB-lite"/>
    </source>
</evidence>
<dbReference type="PROSITE" id="PS00463">
    <property type="entry name" value="ZN2_CY6_FUNGAL_1"/>
    <property type="match status" value="1"/>
</dbReference>
<reference evidence="8" key="1">
    <citation type="journal article" date="2021" name="Nat. Commun.">
        <title>Genetic determinants of endophytism in the Arabidopsis root mycobiome.</title>
        <authorList>
            <person name="Mesny F."/>
            <person name="Miyauchi S."/>
            <person name="Thiergart T."/>
            <person name="Pickel B."/>
            <person name="Atanasova L."/>
            <person name="Karlsson M."/>
            <person name="Huettel B."/>
            <person name="Barry K.W."/>
            <person name="Haridas S."/>
            <person name="Chen C."/>
            <person name="Bauer D."/>
            <person name="Andreopoulos W."/>
            <person name="Pangilinan J."/>
            <person name="LaButti K."/>
            <person name="Riley R."/>
            <person name="Lipzen A."/>
            <person name="Clum A."/>
            <person name="Drula E."/>
            <person name="Henrissat B."/>
            <person name="Kohler A."/>
            <person name="Grigoriev I.V."/>
            <person name="Martin F.M."/>
            <person name="Hacquard S."/>
        </authorList>
    </citation>
    <scope>NUCLEOTIDE SEQUENCE</scope>
    <source>
        <strain evidence="8">MPI-SDFR-AT-0117</strain>
    </source>
</reference>
<comment type="caution">
    <text evidence="8">The sequence shown here is derived from an EMBL/GenBank/DDBJ whole genome shotgun (WGS) entry which is preliminary data.</text>
</comment>
<dbReference type="PANTHER" id="PTHR47338">
    <property type="entry name" value="ZN(II)2CYS6 TRANSCRIPTION FACTOR (EUROFUNG)-RELATED"/>
    <property type="match status" value="1"/>
</dbReference>
<evidence type="ECO:0000256" key="2">
    <source>
        <dbReference type="ARBA" id="ARBA00022723"/>
    </source>
</evidence>
<dbReference type="GO" id="GO:0000981">
    <property type="term" value="F:DNA-binding transcription factor activity, RNA polymerase II-specific"/>
    <property type="evidence" value="ECO:0007669"/>
    <property type="project" value="InterPro"/>
</dbReference>
<name>A0A9P9A6A9_9PEZI</name>
<comment type="subcellular location">
    <subcellularLocation>
        <location evidence="1">Nucleus</location>
    </subcellularLocation>
</comment>
<evidence type="ECO:0000259" key="7">
    <source>
        <dbReference type="PROSITE" id="PS50048"/>
    </source>
</evidence>
<keyword evidence="4" id="KW-0804">Transcription</keyword>
<dbReference type="Proteomes" id="UP000770015">
    <property type="component" value="Unassembled WGS sequence"/>
</dbReference>
<dbReference type="EMBL" id="JAGSXJ010000029">
    <property type="protein sequence ID" value="KAH6670988.1"/>
    <property type="molecule type" value="Genomic_DNA"/>
</dbReference>
<keyword evidence="5" id="KW-0539">Nucleus</keyword>
<evidence type="ECO:0000256" key="5">
    <source>
        <dbReference type="ARBA" id="ARBA00023242"/>
    </source>
</evidence>
<dbReference type="Gene3D" id="4.10.240.10">
    <property type="entry name" value="Zn(2)-C6 fungal-type DNA-binding domain"/>
    <property type="match status" value="1"/>
</dbReference>
<accession>A0A9P9A6A9</accession>
<dbReference type="OrthoDB" id="10261408at2759"/>
<evidence type="ECO:0000256" key="3">
    <source>
        <dbReference type="ARBA" id="ARBA00023015"/>
    </source>
</evidence>
<dbReference type="GO" id="GO:0008270">
    <property type="term" value="F:zinc ion binding"/>
    <property type="evidence" value="ECO:0007669"/>
    <property type="project" value="InterPro"/>
</dbReference>
<sequence>MQSVASTSSVPPSNASSSPYRTKVTLACDVCRKRRIKCSGTSPCSLCAEGGQTCVYNDKPRGKRGPRPRKMLQRVIHDLAPAASQTAEMPSATPRPALPPAHARRRSRTVALTPRKQVTIAMKPPILVDEGIGASDSEDEDEDEDGAPSREIPDLDTWRPALERLFAGDDACWKAHPSISIGLLCHLLELFYSHASTHLQDVVPASYLFSALISGDDIRALLLAMCANCTRFSAHPAAGSQKPGYDGVDVHLATSSQGLLVSPDLRQKQQMDHVRTLCVLVEYEASQSRGRCSWAHIGTARSLVQLAWSRPDLTPEDAQILESADDFLSLAEQLHSLGQPALQAFLRLDSSSAGRVLSPLQPSQLPQIISLLVKSQQLSSNLSFTKGPMPWMKNSAFSALQSELDEYILKHPGISLDTLEPPAGNETTRHLDATMSLLVCHCTRIMLNKPFLPVPKTRPYASADSSSRPACLEFPGAPTLFLMERARRCEASAAAVFHIARHVISNGDFFSYMGILGFACVQGALVLVNQLHRGSKPPSNRTIELLKFDFLVLAAVRKFHWPARHWLDVLFRAHEQKALAPDRDNDVASVFGSFFDRYEGLDEPFFVPLDPDMPMRTDPRILSRPTAREAPAFPSTTSQPSQFASWMHMYSNHLSEEMHPEDEASVPPVHCHDVPEPLAHEQSAGVALMQLSMGGRDTVVHEDMHWPDARLDELSSSVIMSPTAQYSDMVGMDLDIESLFGPIPMFDDSPEMWANILNGISFPG</sequence>
<dbReference type="SUPFAM" id="SSF57701">
    <property type="entry name" value="Zn2/Cys6 DNA-binding domain"/>
    <property type="match status" value="1"/>
</dbReference>
<dbReference type="AlphaFoldDB" id="A0A9P9A6A9"/>
<keyword evidence="3" id="KW-0805">Transcription regulation</keyword>
<dbReference type="InterPro" id="IPR036864">
    <property type="entry name" value="Zn2-C6_fun-type_DNA-bd_sf"/>
</dbReference>
<feature type="region of interest" description="Disordered" evidence="6">
    <location>
        <begin position="1"/>
        <end position="20"/>
    </location>
</feature>
<dbReference type="GO" id="GO:0005634">
    <property type="term" value="C:nucleus"/>
    <property type="evidence" value="ECO:0007669"/>
    <property type="project" value="UniProtKB-SubCell"/>
</dbReference>
<protein>
    <recommendedName>
        <fullName evidence="7">Zn(2)-C6 fungal-type domain-containing protein</fullName>
    </recommendedName>
</protein>
<feature type="region of interest" description="Disordered" evidence="6">
    <location>
        <begin position="129"/>
        <end position="154"/>
    </location>
</feature>
<dbReference type="Pfam" id="PF00172">
    <property type="entry name" value="Zn_clus"/>
    <property type="match status" value="1"/>
</dbReference>
<feature type="compositionally biased region" description="Acidic residues" evidence="6">
    <location>
        <begin position="136"/>
        <end position="146"/>
    </location>
</feature>
<dbReference type="CDD" id="cd00067">
    <property type="entry name" value="GAL4"/>
    <property type="match status" value="1"/>
</dbReference>
<gene>
    <name evidence="8" type="ORF">F5X68DRAFT_44784</name>
</gene>
<organism evidence="8 9">
    <name type="scientific">Plectosphaerella plurivora</name>
    <dbReference type="NCBI Taxonomy" id="936078"/>
    <lineage>
        <taxon>Eukaryota</taxon>
        <taxon>Fungi</taxon>
        <taxon>Dikarya</taxon>
        <taxon>Ascomycota</taxon>
        <taxon>Pezizomycotina</taxon>
        <taxon>Sordariomycetes</taxon>
        <taxon>Hypocreomycetidae</taxon>
        <taxon>Glomerellales</taxon>
        <taxon>Plectosphaerellaceae</taxon>
        <taxon>Plectosphaerella</taxon>
    </lineage>
</organism>
<dbReference type="SMART" id="SM00066">
    <property type="entry name" value="GAL4"/>
    <property type="match status" value="1"/>
</dbReference>
<dbReference type="InterPro" id="IPR001138">
    <property type="entry name" value="Zn2Cys6_DnaBD"/>
</dbReference>
<dbReference type="CDD" id="cd12148">
    <property type="entry name" value="fungal_TF_MHR"/>
    <property type="match status" value="1"/>
</dbReference>
<evidence type="ECO:0000256" key="4">
    <source>
        <dbReference type="ARBA" id="ARBA00023163"/>
    </source>
</evidence>
<dbReference type="PANTHER" id="PTHR47338:SF5">
    <property type="entry name" value="ZN(II)2CYS6 TRANSCRIPTION FACTOR (EUROFUNG)"/>
    <property type="match status" value="1"/>
</dbReference>
<keyword evidence="2" id="KW-0479">Metal-binding</keyword>
<feature type="compositionally biased region" description="Low complexity" evidence="6">
    <location>
        <begin position="1"/>
        <end position="19"/>
    </location>
</feature>
<evidence type="ECO:0000313" key="8">
    <source>
        <dbReference type="EMBL" id="KAH6670988.1"/>
    </source>
</evidence>
<feature type="region of interest" description="Disordered" evidence="6">
    <location>
        <begin position="82"/>
        <end position="110"/>
    </location>
</feature>
<feature type="domain" description="Zn(2)-C6 fungal-type" evidence="7">
    <location>
        <begin position="27"/>
        <end position="56"/>
    </location>
</feature>
<evidence type="ECO:0000256" key="1">
    <source>
        <dbReference type="ARBA" id="ARBA00004123"/>
    </source>
</evidence>